<feature type="domain" description="Alpha-D-phosphohexomutase C-terminal" evidence="9">
    <location>
        <begin position="379"/>
        <end position="445"/>
    </location>
</feature>
<dbReference type="InterPro" id="IPR036900">
    <property type="entry name" value="A-D-PHexomutase_C_sf"/>
</dbReference>
<name>A0ABP8E353_9MICO</name>
<evidence type="ECO:0000259" key="10">
    <source>
        <dbReference type="Pfam" id="PF02878"/>
    </source>
</evidence>
<protein>
    <recommendedName>
        <fullName evidence="6 8">Phosphoglucosamine mutase</fullName>
        <ecNumber evidence="6 8">5.4.2.10</ecNumber>
    </recommendedName>
</protein>
<dbReference type="RefSeq" id="WP_344795660.1">
    <property type="nucleotide sequence ID" value="NZ_BAABAU010000001.1"/>
</dbReference>
<feature type="domain" description="Alpha-D-phosphohexomutase alpha/beta/alpha" evidence="10">
    <location>
        <begin position="3"/>
        <end position="142"/>
    </location>
</feature>
<evidence type="ECO:0000259" key="9">
    <source>
        <dbReference type="Pfam" id="PF00408"/>
    </source>
</evidence>
<dbReference type="PRINTS" id="PR00509">
    <property type="entry name" value="PGMPMM"/>
</dbReference>
<dbReference type="InterPro" id="IPR050060">
    <property type="entry name" value="Phosphoglucosamine_mutase"/>
</dbReference>
<dbReference type="InterPro" id="IPR006352">
    <property type="entry name" value="GlmM_bact"/>
</dbReference>
<evidence type="ECO:0000259" key="12">
    <source>
        <dbReference type="Pfam" id="PF02880"/>
    </source>
</evidence>
<dbReference type="CDD" id="cd05802">
    <property type="entry name" value="GlmM"/>
    <property type="match status" value="1"/>
</dbReference>
<evidence type="ECO:0000256" key="7">
    <source>
        <dbReference type="RuleBase" id="RU004326"/>
    </source>
</evidence>
<dbReference type="Pfam" id="PF02880">
    <property type="entry name" value="PGM_PMM_III"/>
    <property type="match status" value="1"/>
</dbReference>
<comment type="PTM">
    <text evidence="6">Activated by phosphorylation.</text>
</comment>
<keyword evidence="2 6" id="KW-0597">Phosphoprotein</keyword>
<comment type="cofactor">
    <cofactor evidence="6">
        <name>Mg(2+)</name>
        <dbReference type="ChEBI" id="CHEBI:18420"/>
    </cofactor>
    <text evidence="6">Binds 1 Mg(2+) ion per subunit.</text>
</comment>
<keyword evidence="14" id="KW-1185">Reference proteome</keyword>
<evidence type="ECO:0000256" key="2">
    <source>
        <dbReference type="ARBA" id="ARBA00022553"/>
    </source>
</evidence>
<dbReference type="SUPFAM" id="SSF53738">
    <property type="entry name" value="Phosphoglucomutase, first 3 domains"/>
    <property type="match status" value="3"/>
</dbReference>
<keyword evidence="4 6" id="KW-0460">Magnesium</keyword>
<comment type="function">
    <text evidence="6 8">Catalyzes the conversion of glucosamine-6-phosphate to glucosamine-1-phosphate.</text>
</comment>
<gene>
    <name evidence="6 13" type="primary">glmM</name>
    <name evidence="13" type="ORF">GCM10022256_20520</name>
</gene>
<feature type="binding site" evidence="6">
    <location>
        <position position="250"/>
    </location>
    <ligand>
        <name>Mg(2+)</name>
        <dbReference type="ChEBI" id="CHEBI:18420"/>
    </ligand>
</feature>
<dbReference type="PANTHER" id="PTHR42946">
    <property type="entry name" value="PHOSPHOHEXOSE MUTASE"/>
    <property type="match status" value="1"/>
</dbReference>
<keyword evidence="5 6" id="KW-0413">Isomerase</keyword>
<comment type="similarity">
    <text evidence="1 6 7">Belongs to the phosphohexose mutase family.</text>
</comment>
<dbReference type="EC" id="5.4.2.10" evidence="6 8"/>
<evidence type="ECO:0000256" key="5">
    <source>
        <dbReference type="ARBA" id="ARBA00023235"/>
    </source>
</evidence>
<evidence type="ECO:0000256" key="8">
    <source>
        <dbReference type="RuleBase" id="RU004327"/>
    </source>
</evidence>
<evidence type="ECO:0000256" key="4">
    <source>
        <dbReference type="ARBA" id="ARBA00022842"/>
    </source>
</evidence>
<evidence type="ECO:0000259" key="11">
    <source>
        <dbReference type="Pfam" id="PF02879"/>
    </source>
</evidence>
<dbReference type="InterPro" id="IPR016066">
    <property type="entry name" value="A-D-PHexomutase_CS"/>
</dbReference>
<dbReference type="InterPro" id="IPR005841">
    <property type="entry name" value="Alpha-D-phosphohexomutase_SF"/>
</dbReference>
<dbReference type="Gene3D" id="3.40.120.10">
    <property type="entry name" value="Alpha-D-Glucose-1,6-Bisphosphate, subunit A, domain 3"/>
    <property type="match status" value="3"/>
</dbReference>
<dbReference type="Pfam" id="PF02878">
    <property type="entry name" value="PGM_PMM_I"/>
    <property type="match status" value="1"/>
</dbReference>
<dbReference type="Pfam" id="PF02879">
    <property type="entry name" value="PGM_PMM_II"/>
    <property type="match status" value="1"/>
</dbReference>
<evidence type="ECO:0000313" key="13">
    <source>
        <dbReference type="EMBL" id="GAA4266440.1"/>
    </source>
</evidence>
<dbReference type="NCBIfam" id="TIGR01455">
    <property type="entry name" value="glmM"/>
    <property type="match status" value="1"/>
</dbReference>
<dbReference type="InterPro" id="IPR016055">
    <property type="entry name" value="A-D-PHexomutase_a/b/a-I/II/III"/>
</dbReference>
<dbReference type="Gene3D" id="3.30.310.50">
    <property type="entry name" value="Alpha-D-phosphohexomutase, C-terminal domain"/>
    <property type="match status" value="1"/>
</dbReference>
<dbReference type="InterPro" id="IPR005843">
    <property type="entry name" value="A-D-PHexomutase_C"/>
</dbReference>
<dbReference type="PANTHER" id="PTHR42946:SF1">
    <property type="entry name" value="PHOSPHOGLUCOMUTASE (ALPHA-D-GLUCOSE-1,6-BISPHOSPHATE-DEPENDENT)"/>
    <property type="match status" value="1"/>
</dbReference>
<dbReference type="PROSITE" id="PS00710">
    <property type="entry name" value="PGM_PMM"/>
    <property type="match status" value="1"/>
</dbReference>
<evidence type="ECO:0000256" key="3">
    <source>
        <dbReference type="ARBA" id="ARBA00022723"/>
    </source>
</evidence>
<keyword evidence="3 6" id="KW-0479">Metal-binding</keyword>
<comment type="catalytic activity">
    <reaction evidence="6 8">
        <text>alpha-D-glucosamine 1-phosphate = D-glucosamine 6-phosphate</text>
        <dbReference type="Rhea" id="RHEA:23424"/>
        <dbReference type="ChEBI" id="CHEBI:58516"/>
        <dbReference type="ChEBI" id="CHEBI:58725"/>
        <dbReference type="EC" id="5.4.2.10"/>
    </reaction>
</comment>
<feature type="binding site" evidence="6">
    <location>
        <position position="248"/>
    </location>
    <ligand>
        <name>Mg(2+)</name>
        <dbReference type="ChEBI" id="CHEBI:18420"/>
    </ligand>
</feature>
<feature type="modified residue" description="Phosphoserine" evidence="6">
    <location>
        <position position="109"/>
    </location>
</feature>
<dbReference type="InterPro" id="IPR005844">
    <property type="entry name" value="A-D-PHexomutase_a/b/a-I"/>
</dbReference>
<organism evidence="13 14">
    <name type="scientific">Frondihabitans peucedani</name>
    <dbReference type="NCBI Taxonomy" id="598626"/>
    <lineage>
        <taxon>Bacteria</taxon>
        <taxon>Bacillati</taxon>
        <taxon>Actinomycetota</taxon>
        <taxon>Actinomycetes</taxon>
        <taxon>Micrococcales</taxon>
        <taxon>Microbacteriaceae</taxon>
        <taxon>Frondihabitans</taxon>
    </lineage>
</organism>
<evidence type="ECO:0000313" key="14">
    <source>
        <dbReference type="Proteomes" id="UP001501594"/>
    </source>
</evidence>
<dbReference type="Pfam" id="PF00408">
    <property type="entry name" value="PGM_PMM_IV"/>
    <property type="match status" value="1"/>
</dbReference>
<feature type="binding site" evidence="6">
    <location>
        <position position="246"/>
    </location>
    <ligand>
        <name>Mg(2+)</name>
        <dbReference type="ChEBI" id="CHEBI:18420"/>
    </ligand>
</feature>
<reference evidence="14" key="1">
    <citation type="journal article" date="2019" name="Int. J. Syst. Evol. Microbiol.">
        <title>The Global Catalogue of Microorganisms (GCM) 10K type strain sequencing project: providing services to taxonomists for standard genome sequencing and annotation.</title>
        <authorList>
            <consortium name="The Broad Institute Genomics Platform"/>
            <consortium name="The Broad Institute Genome Sequencing Center for Infectious Disease"/>
            <person name="Wu L."/>
            <person name="Ma J."/>
        </authorList>
    </citation>
    <scope>NUCLEOTIDE SEQUENCE [LARGE SCALE GENOMIC DNA]</scope>
    <source>
        <strain evidence="14">JCM 17442</strain>
    </source>
</reference>
<evidence type="ECO:0000256" key="6">
    <source>
        <dbReference type="HAMAP-Rule" id="MF_01554"/>
    </source>
</evidence>
<evidence type="ECO:0000256" key="1">
    <source>
        <dbReference type="ARBA" id="ARBA00010231"/>
    </source>
</evidence>
<comment type="caution">
    <text evidence="13">The sequence shown here is derived from an EMBL/GenBank/DDBJ whole genome shotgun (WGS) entry which is preliminary data.</text>
</comment>
<sequence>MTRLFGTDGVRGLANRELTAVLALGLAQASAVVLTKGHHADARRAEGRRPVALLARDPRISGEFLAAAVAAGLASSGVDVLDAGVIPTPAAAFLVADSGADFGVMISASHNPAPDNGIKFFAFGGAKLPDEVEDRIEATMDAPRLMPVGGDVGRIRRFADAEDRYVVHLLGAVRNRLDGIHVVLDCANGAAAGVSPEVFHDLGARVTVIGADPDGVNINDGVGSTHLAQLSAAVLEHGADVGIAHDGDADRCLAVDASGAVVDGDQIMAILALSLKERGALKDDTLVATVMSNLGLKRAMQDHGVRVVETGVGDRYVLEEMNEHGFSLGGEQSGHIIFAEHATTGDGVLTGLSLVAEMARTGKSLAELASVMTVFPQILINVRDVDRARLHGDEVVAAAVAAAEESLGDAGRVLLRPSGTEQLVRVMVEAASQDDADRIAHSLAEVVRERLGNAAA</sequence>
<dbReference type="InterPro" id="IPR005845">
    <property type="entry name" value="A-D-PHexomutase_a/b/a-II"/>
</dbReference>
<feature type="binding site" description="via phosphate group" evidence="6">
    <location>
        <position position="109"/>
    </location>
    <ligand>
        <name>Mg(2+)</name>
        <dbReference type="ChEBI" id="CHEBI:18420"/>
    </ligand>
</feature>
<dbReference type="InterPro" id="IPR005846">
    <property type="entry name" value="A-D-PHexomutase_a/b/a-III"/>
</dbReference>
<proteinExistence type="inferred from homology"/>
<accession>A0ABP8E353</accession>
<feature type="domain" description="Alpha-D-phosphohexomutase alpha/beta/alpha" evidence="11">
    <location>
        <begin position="164"/>
        <end position="259"/>
    </location>
</feature>
<dbReference type="SUPFAM" id="SSF55957">
    <property type="entry name" value="Phosphoglucomutase, C-terminal domain"/>
    <property type="match status" value="1"/>
</dbReference>
<dbReference type="Proteomes" id="UP001501594">
    <property type="component" value="Unassembled WGS sequence"/>
</dbReference>
<dbReference type="EMBL" id="BAABAU010000001">
    <property type="protein sequence ID" value="GAA4266440.1"/>
    <property type="molecule type" value="Genomic_DNA"/>
</dbReference>
<dbReference type="HAMAP" id="MF_01554_B">
    <property type="entry name" value="GlmM_B"/>
    <property type="match status" value="1"/>
</dbReference>
<feature type="domain" description="Alpha-D-phosphohexomutase alpha/beta/alpha" evidence="12">
    <location>
        <begin position="263"/>
        <end position="373"/>
    </location>
</feature>
<feature type="active site" description="Phosphoserine intermediate" evidence="6">
    <location>
        <position position="109"/>
    </location>
</feature>